<protein>
    <submittedName>
        <fullName evidence="2">DUF4240 domain-containing protein</fullName>
    </submittedName>
</protein>
<organism evidence="2 3">
    <name type="scientific">Micromonospora solifontis</name>
    <dbReference type="NCBI Taxonomy" id="2487138"/>
    <lineage>
        <taxon>Bacteria</taxon>
        <taxon>Bacillati</taxon>
        <taxon>Actinomycetota</taxon>
        <taxon>Actinomycetes</taxon>
        <taxon>Micromonosporales</taxon>
        <taxon>Micromonosporaceae</taxon>
        <taxon>Micromonospora</taxon>
    </lineage>
</organism>
<comment type="caution">
    <text evidence="2">The sequence shown here is derived from an EMBL/GenBank/DDBJ whole genome shotgun (WGS) entry which is preliminary data.</text>
</comment>
<evidence type="ECO:0000313" key="3">
    <source>
        <dbReference type="Proteomes" id="UP000280698"/>
    </source>
</evidence>
<dbReference type="Pfam" id="PF14024">
    <property type="entry name" value="DUF4240"/>
    <property type="match status" value="1"/>
</dbReference>
<dbReference type="Proteomes" id="UP000280698">
    <property type="component" value="Unassembled WGS sequence"/>
</dbReference>
<evidence type="ECO:0000313" key="2">
    <source>
        <dbReference type="EMBL" id="RNL84515.1"/>
    </source>
</evidence>
<proteinExistence type="predicted"/>
<name>A0ABX9W7Y9_9ACTN</name>
<feature type="domain" description="DUF4240" evidence="1">
    <location>
        <begin position="14"/>
        <end position="136"/>
    </location>
</feature>
<sequence>MGTKLWKDAPVISEKFWSHVSALDGVVNPEGCGRLVESLAAGGEAEVRQFANDLATAVRALATPQHLSQAVWDVSEPAAAPALPMSDDVFLYARLAVVAAGQSTWQTVVADANAMSGRWHVADAEELLEVVPQAFRRATGLDWDDELILDPPADSEDPRVGAGATGGHGKWWNWYMSGHMYDVKAERDDFDDAAYQLERAIDADPAWAAWWSNSGVPDLETYPSYTWDGVPKPRLSKGRKVVRVHFGFDAAVLHRTSVQDLPRLAAEHQRVMLQFVQSKLGLPEMPPLPTLP</sequence>
<reference evidence="2 3" key="1">
    <citation type="submission" date="2018-11" db="EMBL/GenBank/DDBJ databases">
        <title>Micromonospora sp. PPF5-17, a new actinomycetes isolated from a hot spring soil.</title>
        <authorList>
            <person name="Thawai C."/>
        </authorList>
    </citation>
    <scope>NUCLEOTIDE SEQUENCE [LARGE SCALE GENOMIC DNA]</scope>
    <source>
        <strain evidence="2 3">PPF5-17</strain>
    </source>
</reference>
<gene>
    <name evidence="2" type="ORF">EFE23_27640</name>
</gene>
<dbReference type="EMBL" id="RJLN01000174">
    <property type="protein sequence ID" value="RNL84515.1"/>
    <property type="molecule type" value="Genomic_DNA"/>
</dbReference>
<dbReference type="InterPro" id="IPR025334">
    <property type="entry name" value="DUF4240"/>
</dbReference>
<accession>A0ABX9W7Y9</accession>
<keyword evidence="3" id="KW-1185">Reference proteome</keyword>
<evidence type="ECO:0000259" key="1">
    <source>
        <dbReference type="Pfam" id="PF14024"/>
    </source>
</evidence>